<dbReference type="EMBL" id="SNRW01009657">
    <property type="protein sequence ID" value="KAA6377666.1"/>
    <property type="molecule type" value="Genomic_DNA"/>
</dbReference>
<sequence>MNDHLKSMVSESDLEKLRMIPWIEMCKDLSKQIVPGQEGSIDLQRQIEICEYLNDIFKDSKINNEYRKRCINSGIAKALLNIFENWQLEDIKEQHSQAFFKLTRTNNENKQLLFTLDPFKGLLNLLNHSNINIQSNGIDSIFNIQKGGLNSTSQTEIHPYVDSIASLGGIGKIYEFMNRKNTNKDCKDRSVITIGFFYKARKIENVELRTNVITHLKSIANDQNEWTKTSSRFALRYLAQNSDNKNEIEKDGFVIPK</sequence>
<gene>
    <name evidence="1" type="ORF">EZS28_026807</name>
</gene>
<accession>A0A5J4V423</accession>
<name>A0A5J4V423_9EUKA</name>
<proteinExistence type="predicted"/>
<protein>
    <submittedName>
        <fullName evidence="1">Uncharacterized protein</fullName>
    </submittedName>
</protein>
<reference evidence="1 2" key="1">
    <citation type="submission" date="2019-03" db="EMBL/GenBank/DDBJ databases">
        <title>Single cell metagenomics reveals metabolic interactions within the superorganism composed of flagellate Streblomastix strix and complex community of Bacteroidetes bacteria on its surface.</title>
        <authorList>
            <person name="Treitli S.C."/>
            <person name="Kolisko M."/>
            <person name="Husnik F."/>
            <person name="Keeling P."/>
            <person name="Hampl V."/>
        </authorList>
    </citation>
    <scope>NUCLEOTIDE SEQUENCE [LARGE SCALE GENOMIC DNA]</scope>
    <source>
        <strain evidence="1">ST1C</strain>
    </source>
</reference>
<dbReference type="Proteomes" id="UP000324800">
    <property type="component" value="Unassembled WGS sequence"/>
</dbReference>
<dbReference type="InterPro" id="IPR016024">
    <property type="entry name" value="ARM-type_fold"/>
</dbReference>
<dbReference type="InterPro" id="IPR011989">
    <property type="entry name" value="ARM-like"/>
</dbReference>
<organism evidence="1 2">
    <name type="scientific">Streblomastix strix</name>
    <dbReference type="NCBI Taxonomy" id="222440"/>
    <lineage>
        <taxon>Eukaryota</taxon>
        <taxon>Metamonada</taxon>
        <taxon>Preaxostyla</taxon>
        <taxon>Oxymonadida</taxon>
        <taxon>Streblomastigidae</taxon>
        <taxon>Streblomastix</taxon>
    </lineage>
</organism>
<comment type="caution">
    <text evidence="1">The sequence shown here is derived from an EMBL/GenBank/DDBJ whole genome shotgun (WGS) entry which is preliminary data.</text>
</comment>
<dbReference type="AlphaFoldDB" id="A0A5J4V423"/>
<dbReference type="Gene3D" id="1.25.10.10">
    <property type="entry name" value="Leucine-rich Repeat Variant"/>
    <property type="match status" value="1"/>
</dbReference>
<dbReference type="SUPFAM" id="SSF48371">
    <property type="entry name" value="ARM repeat"/>
    <property type="match status" value="1"/>
</dbReference>
<evidence type="ECO:0000313" key="2">
    <source>
        <dbReference type="Proteomes" id="UP000324800"/>
    </source>
</evidence>
<evidence type="ECO:0000313" key="1">
    <source>
        <dbReference type="EMBL" id="KAA6377666.1"/>
    </source>
</evidence>